<evidence type="ECO:0000313" key="2">
    <source>
        <dbReference type="Proteomes" id="UP001144978"/>
    </source>
</evidence>
<dbReference type="EMBL" id="JANSHE010002008">
    <property type="protein sequence ID" value="KAJ2997357.1"/>
    <property type="molecule type" value="Genomic_DNA"/>
</dbReference>
<keyword evidence="2" id="KW-1185">Reference proteome</keyword>
<name>A0ACC1PQ50_9APHY</name>
<reference evidence="1" key="1">
    <citation type="submission" date="2022-08" db="EMBL/GenBank/DDBJ databases">
        <title>Genome Sequence of Pycnoporus sanguineus.</title>
        <authorList>
            <person name="Buettner E."/>
        </authorList>
    </citation>
    <scope>NUCLEOTIDE SEQUENCE</scope>
    <source>
        <strain evidence="1">CG-C14</strain>
    </source>
</reference>
<protein>
    <submittedName>
        <fullName evidence="1">Uncharacterized protein</fullName>
    </submittedName>
</protein>
<evidence type="ECO:0000313" key="1">
    <source>
        <dbReference type="EMBL" id="KAJ2997357.1"/>
    </source>
</evidence>
<accession>A0ACC1PQ50</accession>
<dbReference type="Proteomes" id="UP001144978">
    <property type="component" value="Unassembled WGS sequence"/>
</dbReference>
<organism evidence="1 2">
    <name type="scientific">Trametes sanguinea</name>
    <dbReference type="NCBI Taxonomy" id="158606"/>
    <lineage>
        <taxon>Eukaryota</taxon>
        <taxon>Fungi</taxon>
        <taxon>Dikarya</taxon>
        <taxon>Basidiomycota</taxon>
        <taxon>Agaricomycotina</taxon>
        <taxon>Agaricomycetes</taxon>
        <taxon>Polyporales</taxon>
        <taxon>Polyporaceae</taxon>
        <taxon>Trametes</taxon>
    </lineage>
</organism>
<proteinExistence type="predicted"/>
<sequence>MPSLISDADRLGFESAVAHAQQSYDEGGVPIGAALVWHGEEGSNVTTSDGDSDVGSRVIGQGHNMRIQKGSAILHAEISALDDAGRQKPDVYRNATIVSPVTS</sequence>
<comment type="caution">
    <text evidence="1">The sequence shown here is derived from an EMBL/GenBank/DDBJ whole genome shotgun (WGS) entry which is preliminary data.</text>
</comment>
<gene>
    <name evidence="1" type="ORF">NUW54_g7137</name>
</gene>